<accession>A0AAJ0G6M3</accession>
<dbReference type="Proteomes" id="UP001271007">
    <property type="component" value="Unassembled WGS sequence"/>
</dbReference>
<evidence type="ECO:0000313" key="2">
    <source>
        <dbReference type="Proteomes" id="UP001271007"/>
    </source>
</evidence>
<name>A0AAJ0G6M3_9PEZI</name>
<sequence>MKTVQRLVVEIKRKKPKRILHRSAYVFYPGEYLDATAQPLDKLDVGLLTVGSPPARRTNYQSSGATPFCVPAVYNAPQQYPRLWFGRAGSGGQNVTQMTASTRLWARWVRPDNREEWHYMDIQSTECSITPDEMILFSMPEAPNGQWVLNRNHGRPSRWIMQTYAWGEGPIDASTEVVHRRKLH</sequence>
<gene>
    <name evidence="1" type="ORF">LTR09_013013</name>
</gene>
<comment type="caution">
    <text evidence="1">The sequence shown here is derived from an EMBL/GenBank/DDBJ whole genome shotgun (WGS) entry which is preliminary data.</text>
</comment>
<reference evidence="1" key="1">
    <citation type="submission" date="2023-04" db="EMBL/GenBank/DDBJ databases">
        <title>Black Yeasts Isolated from many extreme environments.</title>
        <authorList>
            <person name="Coleine C."/>
            <person name="Stajich J.E."/>
            <person name="Selbmann L."/>
        </authorList>
    </citation>
    <scope>NUCLEOTIDE SEQUENCE</scope>
    <source>
        <strain evidence="1">CCFEE 5312</strain>
    </source>
</reference>
<evidence type="ECO:0000313" key="1">
    <source>
        <dbReference type="EMBL" id="KAK3045352.1"/>
    </source>
</evidence>
<organism evidence="1 2">
    <name type="scientific">Extremus antarcticus</name>
    <dbReference type="NCBI Taxonomy" id="702011"/>
    <lineage>
        <taxon>Eukaryota</taxon>
        <taxon>Fungi</taxon>
        <taxon>Dikarya</taxon>
        <taxon>Ascomycota</taxon>
        <taxon>Pezizomycotina</taxon>
        <taxon>Dothideomycetes</taxon>
        <taxon>Dothideomycetidae</taxon>
        <taxon>Mycosphaerellales</taxon>
        <taxon>Extremaceae</taxon>
        <taxon>Extremus</taxon>
    </lineage>
</organism>
<protein>
    <submittedName>
        <fullName evidence="1">Uncharacterized protein</fullName>
    </submittedName>
</protein>
<keyword evidence="2" id="KW-1185">Reference proteome</keyword>
<dbReference type="AlphaFoldDB" id="A0AAJ0G6M3"/>
<proteinExistence type="predicted"/>
<dbReference type="EMBL" id="JAWDJX010000325">
    <property type="protein sequence ID" value="KAK3045352.1"/>
    <property type="molecule type" value="Genomic_DNA"/>
</dbReference>